<gene>
    <name evidence="11" type="ORF">HP555_06590</name>
</gene>
<evidence type="ECO:0000256" key="2">
    <source>
        <dbReference type="ARBA" id="ARBA00005426"/>
    </source>
</evidence>
<dbReference type="EMBL" id="CP054140">
    <property type="protein sequence ID" value="QQG65557.1"/>
    <property type="molecule type" value="Genomic_DNA"/>
</dbReference>
<name>A0A7T6AQI0_9BACT</name>
<evidence type="ECO:0000256" key="9">
    <source>
        <dbReference type="ARBA" id="ARBA00032474"/>
    </source>
</evidence>
<evidence type="ECO:0000256" key="10">
    <source>
        <dbReference type="ARBA" id="ARBA00049878"/>
    </source>
</evidence>
<dbReference type="SUPFAM" id="SSF54690">
    <property type="entry name" value="Molybdopterin synthase subunit MoaE"/>
    <property type="match status" value="1"/>
</dbReference>
<dbReference type="GO" id="GO:0006777">
    <property type="term" value="P:Mo-molybdopterin cofactor biosynthetic process"/>
    <property type="evidence" value="ECO:0007669"/>
    <property type="project" value="InterPro"/>
</dbReference>
<dbReference type="RefSeq" id="WP_199264378.1">
    <property type="nucleotide sequence ID" value="NZ_CP054140.1"/>
</dbReference>
<evidence type="ECO:0000256" key="4">
    <source>
        <dbReference type="ARBA" id="ARBA00013858"/>
    </source>
</evidence>
<evidence type="ECO:0000256" key="5">
    <source>
        <dbReference type="ARBA" id="ARBA00026066"/>
    </source>
</evidence>
<sequence>MDISKTIQDLKKRPDFADNVGMILVHNGIARNWSRNSRQDVIALETVVNEEKITQLRQEYLERPGIYEIIIETQSGTFTPGDDLLFIVVAGDIRENVKPVLAELLDRVKSEAISKKELTR</sequence>
<dbReference type="KEGG" id="dog:HP555_06590"/>
<dbReference type="Pfam" id="PF02391">
    <property type="entry name" value="MoaE"/>
    <property type="match status" value="1"/>
</dbReference>
<evidence type="ECO:0000313" key="11">
    <source>
        <dbReference type="EMBL" id="QQG65557.1"/>
    </source>
</evidence>
<comment type="catalytic activity">
    <reaction evidence="10">
        <text>2 [molybdopterin-synthase sulfur-carrier protein]-C-terminal-Gly-aminoethanethioate + cyclic pyranopterin phosphate + H2O = molybdopterin + 2 [molybdopterin-synthase sulfur-carrier protein]-C-terminal Gly-Gly + 2 H(+)</text>
        <dbReference type="Rhea" id="RHEA:26333"/>
        <dbReference type="Rhea" id="RHEA-COMP:12202"/>
        <dbReference type="Rhea" id="RHEA-COMP:19907"/>
        <dbReference type="ChEBI" id="CHEBI:15377"/>
        <dbReference type="ChEBI" id="CHEBI:15378"/>
        <dbReference type="ChEBI" id="CHEBI:58698"/>
        <dbReference type="ChEBI" id="CHEBI:59648"/>
        <dbReference type="ChEBI" id="CHEBI:90778"/>
        <dbReference type="ChEBI" id="CHEBI:232372"/>
        <dbReference type="EC" id="2.8.1.12"/>
    </reaction>
</comment>
<reference evidence="11 12" key="1">
    <citation type="submission" date="2020-05" db="EMBL/GenBank/DDBJ databases">
        <title>Complete genome of Desulfobulbus oligotrophicus.</title>
        <authorList>
            <person name="Podar M."/>
        </authorList>
    </citation>
    <scope>NUCLEOTIDE SEQUENCE [LARGE SCALE GENOMIC DNA]</scope>
    <source>
        <strain evidence="11 12">Prop6</strain>
    </source>
</reference>
<dbReference type="GO" id="GO:0030366">
    <property type="term" value="F:molybdopterin synthase activity"/>
    <property type="evidence" value="ECO:0007669"/>
    <property type="project" value="UniProtKB-EC"/>
</dbReference>
<dbReference type="UniPathway" id="UPA00344"/>
<evidence type="ECO:0000256" key="1">
    <source>
        <dbReference type="ARBA" id="ARBA00005046"/>
    </source>
</evidence>
<dbReference type="Gene3D" id="3.90.1170.40">
    <property type="entry name" value="Molybdopterin biosynthesis MoaE subunit"/>
    <property type="match status" value="1"/>
</dbReference>
<protein>
    <recommendedName>
        <fullName evidence="4">Molybdopterin synthase catalytic subunit</fullName>
        <ecNumber evidence="3">2.8.1.12</ecNumber>
    </recommendedName>
    <alternativeName>
        <fullName evidence="8">MPT synthase subunit 2</fullName>
    </alternativeName>
    <alternativeName>
        <fullName evidence="6">Molybdenum cofactor biosynthesis protein E</fullName>
    </alternativeName>
    <alternativeName>
        <fullName evidence="7">Molybdopterin-converting factor large subunit</fullName>
    </alternativeName>
    <alternativeName>
        <fullName evidence="9">Molybdopterin-converting factor subunit 2</fullName>
    </alternativeName>
</protein>
<proteinExistence type="inferred from homology"/>
<organism evidence="11 12">
    <name type="scientific">Desulfobulbus oligotrophicus</name>
    <dbReference type="NCBI Taxonomy" id="1909699"/>
    <lineage>
        <taxon>Bacteria</taxon>
        <taxon>Pseudomonadati</taxon>
        <taxon>Thermodesulfobacteriota</taxon>
        <taxon>Desulfobulbia</taxon>
        <taxon>Desulfobulbales</taxon>
        <taxon>Desulfobulbaceae</taxon>
        <taxon>Desulfobulbus</taxon>
    </lineage>
</organism>
<evidence type="ECO:0000256" key="6">
    <source>
        <dbReference type="ARBA" id="ARBA00029745"/>
    </source>
</evidence>
<dbReference type="InterPro" id="IPR003448">
    <property type="entry name" value="Mopterin_biosynth_MoaE"/>
</dbReference>
<dbReference type="AlphaFoldDB" id="A0A7T6AQI0"/>
<dbReference type="InterPro" id="IPR036563">
    <property type="entry name" value="MoaE_sf"/>
</dbReference>
<evidence type="ECO:0000313" key="12">
    <source>
        <dbReference type="Proteomes" id="UP000596092"/>
    </source>
</evidence>
<comment type="pathway">
    <text evidence="1">Cofactor biosynthesis; molybdopterin biosynthesis.</text>
</comment>
<dbReference type="EC" id="2.8.1.12" evidence="3"/>
<evidence type="ECO:0000256" key="7">
    <source>
        <dbReference type="ARBA" id="ARBA00030407"/>
    </source>
</evidence>
<dbReference type="Proteomes" id="UP000596092">
    <property type="component" value="Chromosome"/>
</dbReference>
<keyword evidence="12" id="KW-1185">Reference proteome</keyword>
<comment type="subunit">
    <text evidence="5">Heterotetramer of 2 MoaD subunits and 2 MoaE subunits. Also stable as homodimer. The enzyme changes between these two forms during catalysis.</text>
</comment>
<evidence type="ECO:0000256" key="3">
    <source>
        <dbReference type="ARBA" id="ARBA00011950"/>
    </source>
</evidence>
<accession>A0A7T6AQI0</accession>
<comment type="similarity">
    <text evidence="2">Belongs to the MoaE family.</text>
</comment>
<evidence type="ECO:0000256" key="8">
    <source>
        <dbReference type="ARBA" id="ARBA00030781"/>
    </source>
</evidence>